<evidence type="ECO:0000256" key="7">
    <source>
        <dbReference type="ARBA" id="ARBA00022989"/>
    </source>
</evidence>
<dbReference type="GO" id="GO:0005886">
    <property type="term" value="C:plasma membrane"/>
    <property type="evidence" value="ECO:0007669"/>
    <property type="project" value="UniProtKB-SubCell"/>
</dbReference>
<name>A0A6J3Q6K6_TURTR</name>
<feature type="transmembrane region" description="Helical" evidence="15">
    <location>
        <begin position="97"/>
        <end position="119"/>
    </location>
</feature>
<dbReference type="CTD" id="23555"/>
<dbReference type="PANTHER" id="PTHR19282">
    <property type="entry name" value="TETRASPANIN"/>
    <property type="match status" value="1"/>
</dbReference>
<keyword evidence="16" id="KW-1185">Reference proteome</keyword>
<dbReference type="InterPro" id="IPR008952">
    <property type="entry name" value="Tetraspanin_EC2_sf"/>
</dbReference>
<keyword evidence="7 15" id="KW-1133">Transmembrane helix</keyword>
<dbReference type="PRINTS" id="PR00259">
    <property type="entry name" value="TMFOUR"/>
</dbReference>
<comment type="similarity">
    <text evidence="3">Belongs to the tetraspanin (TM4SF) family.</text>
</comment>
<proteinExistence type="inferred from homology"/>
<evidence type="ECO:0000256" key="1">
    <source>
        <dbReference type="ARBA" id="ARBA00004414"/>
    </source>
</evidence>
<comment type="function">
    <text evidence="11">Part of TspanC8 subgroup, composed of 6 members that interact with the transmembrane metalloprotease ADAM10. This interaction is required for ADAM10 exit from the endoplasmic reticulum and for enzymatic maturation and trafficking to the cell surface as well as substrate specificity. Different TspanC8/ADAM10 complexes have distinct substrates. Promotes ADAM10-mediated cleavage of CDH2. Negatively regulates ligand-induced Notch activity probably by regulating ADAM10 activity.</text>
</comment>
<evidence type="ECO:0000256" key="4">
    <source>
        <dbReference type="ARBA" id="ARBA00022475"/>
    </source>
</evidence>
<evidence type="ECO:0000256" key="15">
    <source>
        <dbReference type="SAM" id="Phobius"/>
    </source>
</evidence>
<comment type="subunit">
    <text evidence="12">Interacts with ADAM10; the interaction influences ADAM10 substrate specificity, endocytosis and turnover.</text>
</comment>
<reference evidence="17" key="1">
    <citation type="submission" date="2025-08" db="UniProtKB">
        <authorList>
            <consortium name="RefSeq"/>
        </authorList>
    </citation>
    <scope>IDENTIFICATION</scope>
    <source>
        <tissue evidence="17">Spleen</tissue>
    </source>
</reference>
<dbReference type="GO" id="GO:0031902">
    <property type="term" value="C:late endosome membrane"/>
    <property type="evidence" value="ECO:0007669"/>
    <property type="project" value="UniProtKB-SubCell"/>
</dbReference>
<evidence type="ECO:0000256" key="3">
    <source>
        <dbReference type="ARBA" id="ARBA00006840"/>
    </source>
</evidence>
<dbReference type="GO" id="GO:0019899">
    <property type="term" value="F:enzyme binding"/>
    <property type="evidence" value="ECO:0007669"/>
    <property type="project" value="UniProtKB-ARBA"/>
</dbReference>
<dbReference type="Pfam" id="PF00335">
    <property type="entry name" value="Tetraspanin"/>
    <property type="match status" value="1"/>
</dbReference>
<evidence type="ECO:0000256" key="14">
    <source>
        <dbReference type="SAM" id="MobiDB-lite"/>
    </source>
</evidence>
<keyword evidence="5 15" id="KW-0812">Transmembrane</keyword>
<evidence type="ECO:0000256" key="5">
    <source>
        <dbReference type="ARBA" id="ARBA00022692"/>
    </source>
</evidence>
<dbReference type="Gene3D" id="1.10.1450.10">
    <property type="entry name" value="Tetraspanin"/>
    <property type="match status" value="1"/>
</dbReference>
<feature type="transmembrane region" description="Helical" evidence="15">
    <location>
        <begin position="62"/>
        <end position="85"/>
    </location>
</feature>
<organism evidence="16 17">
    <name type="scientific">Tursiops truncatus</name>
    <name type="common">Atlantic bottle-nosed dolphin</name>
    <name type="synonym">Delphinus truncatus</name>
    <dbReference type="NCBI Taxonomy" id="9739"/>
    <lineage>
        <taxon>Eukaryota</taxon>
        <taxon>Metazoa</taxon>
        <taxon>Chordata</taxon>
        <taxon>Craniata</taxon>
        <taxon>Vertebrata</taxon>
        <taxon>Euteleostomi</taxon>
        <taxon>Mammalia</taxon>
        <taxon>Eutheria</taxon>
        <taxon>Laurasiatheria</taxon>
        <taxon>Artiodactyla</taxon>
        <taxon>Whippomorpha</taxon>
        <taxon>Cetacea</taxon>
        <taxon>Odontoceti</taxon>
        <taxon>Delphinidae</taxon>
        <taxon>Tursiops</taxon>
    </lineage>
</organism>
<keyword evidence="6" id="KW-0967">Endosome</keyword>
<dbReference type="InParanoid" id="A0A6J3Q6K6"/>
<protein>
    <recommendedName>
        <fullName evidence="13">Tetraspanin-15</fullName>
    </recommendedName>
</protein>
<dbReference type="FunFam" id="1.10.1450.10:FF:000011">
    <property type="entry name" value="Tetraspanin"/>
    <property type="match status" value="1"/>
</dbReference>
<evidence type="ECO:0000256" key="2">
    <source>
        <dbReference type="ARBA" id="ARBA00004651"/>
    </source>
</evidence>
<keyword evidence="4" id="KW-1003">Cell membrane</keyword>
<evidence type="ECO:0000313" key="16">
    <source>
        <dbReference type="Proteomes" id="UP000245320"/>
    </source>
</evidence>
<dbReference type="Proteomes" id="UP000245320">
    <property type="component" value="Chromosome 16"/>
</dbReference>
<comment type="subcellular location">
    <subcellularLocation>
        <location evidence="2">Cell membrane</location>
        <topology evidence="2">Multi-pass membrane protein</topology>
    </subcellularLocation>
    <subcellularLocation>
        <location evidence="1">Late endosome membrane</location>
    </subcellularLocation>
</comment>
<dbReference type="GeneID" id="101329972"/>
<sequence length="365" mass="40052">MINFSHFSDESTDSCGPRPIQRPGLASGTAGTRTQLIGGLVLSVGIYAEVERQKYKTLESAFLAPAIILILLGVVMFIVSFIGVLASLRDNLCLLQAFMYILGICLIIELVGGVVALIFRNQTIDFLNDNIRRGIENYYDDLDFKNIMDFVQKEFKCCGGEDYRDWSKNQYHDCSAPGPLACGVPYTCCFRNTKLSTPCAATELLTRREQYRLLRPSDLEPPSHHIAYEKLRPREAEGLAWTWGEWQSWDQGSQASAQPGSSPAAPQRAECHLRAGLHQRCAHLVHGQLHHHGGPPARHPAPPVPGGAADIPVHHPGGGHHHGALCHRWAPGTQHQTQRGGSRRGVLYVLSQLGPWPGAAAPEGP</sequence>
<dbReference type="CDD" id="cd03158">
    <property type="entry name" value="penumbra_like_LEL"/>
    <property type="match status" value="1"/>
</dbReference>
<evidence type="ECO:0000256" key="8">
    <source>
        <dbReference type="ARBA" id="ARBA00023136"/>
    </source>
</evidence>
<dbReference type="OrthoDB" id="9680384at2759"/>
<dbReference type="PANTHER" id="PTHR19282:SF159">
    <property type="entry name" value="TETRASPANIN-15"/>
    <property type="match status" value="1"/>
</dbReference>
<evidence type="ECO:0000256" key="11">
    <source>
        <dbReference type="ARBA" id="ARBA00056423"/>
    </source>
</evidence>
<evidence type="ECO:0000256" key="10">
    <source>
        <dbReference type="ARBA" id="ARBA00023180"/>
    </source>
</evidence>
<keyword evidence="10" id="KW-0325">Glycoprotein</keyword>
<evidence type="ECO:0000256" key="13">
    <source>
        <dbReference type="ARBA" id="ARBA00073329"/>
    </source>
</evidence>
<evidence type="ECO:0000256" key="6">
    <source>
        <dbReference type="ARBA" id="ARBA00022753"/>
    </source>
</evidence>
<gene>
    <name evidence="17" type="primary">TSPAN15</name>
</gene>
<dbReference type="GO" id="GO:0051604">
    <property type="term" value="P:protein maturation"/>
    <property type="evidence" value="ECO:0007669"/>
    <property type="project" value="UniProtKB-ARBA"/>
</dbReference>
<dbReference type="AlphaFoldDB" id="A0A6J3Q6K6"/>
<evidence type="ECO:0000256" key="12">
    <source>
        <dbReference type="ARBA" id="ARBA00065909"/>
    </source>
</evidence>
<accession>A0A6J3Q6K6</accession>
<evidence type="ECO:0000313" key="17">
    <source>
        <dbReference type="RefSeq" id="XP_033698041.1"/>
    </source>
</evidence>
<dbReference type="InterPro" id="IPR018499">
    <property type="entry name" value="Tetraspanin/Peripherin"/>
</dbReference>
<keyword evidence="9" id="KW-1015">Disulfide bond</keyword>
<feature type="region of interest" description="Disordered" evidence="14">
    <location>
        <begin position="287"/>
        <end position="327"/>
    </location>
</feature>
<evidence type="ECO:0000256" key="9">
    <source>
        <dbReference type="ARBA" id="ARBA00023157"/>
    </source>
</evidence>
<dbReference type="SUPFAM" id="SSF48652">
    <property type="entry name" value="Tetraspanin"/>
    <property type="match status" value="1"/>
</dbReference>
<keyword evidence="8 15" id="KW-0472">Membrane</keyword>
<dbReference type="RefSeq" id="XP_033698041.1">
    <property type="nucleotide sequence ID" value="XM_033842150.1"/>
</dbReference>